<feature type="transmembrane region" description="Helical" evidence="1">
    <location>
        <begin position="12"/>
        <end position="33"/>
    </location>
</feature>
<gene>
    <name evidence="3" type="primary">PUB2</name>
    <name evidence="3" type="ORF">CK203_078873</name>
</gene>
<dbReference type="Pfam" id="PF25240">
    <property type="entry name" value="PUB2_N"/>
    <property type="match status" value="1"/>
</dbReference>
<comment type="caution">
    <text evidence="3">The sequence shown here is derived from an EMBL/GenBank/DDBJ whole genome shotgun (WGS) entry which is preliminary data.</text>
</comment>
<reference evidence="3 4" key="1">
    <citation type="journal article" date="2018" name="PLoS Genet.">
        <title>Population sequencing reveals clonal diversity and ancestral inbreeding in the grapevine cultivar Chardonnay.</title>
        <authorList>
            <person name="Roach M.J."/>
            <person name="Johnson D.L."/>
            <person name="Bohlmann J."/>
            <person name="van Vuuren H.J."/>
            <person name="Jones S.J."/>
            <person name="Pretorius I.S."/>
            <person name="Schmidt S.A."/>
            <person name="Borneman A.R."/>
        </authorList>
    </citation>
    <scope>NUCLEOTIDE SEQUENCE [LARGE SCALE GENOMIC DNA]</scope>
    <source>
        <strain evidence="4">cv. Chardonnay</strain>
        <tissue evidence="3">Leaf</tissue>
    </source>
</reference>
<dbReference type="OrthoDB" id="7537227at2759"/>
<evidence type="ECO:0000313" key="4">
    <source>
        <dbReference type="Proteomes" id="UP000288805"/>
    </source>
</evidence>
<proteinExistence type="predicted"/>
<keyword evidence="1" id="KW-0812">Transmembrane</keyword>
<name>A0A438FBY2_VITVI</name>
<feature type="domain" description="PUB2-4-like N-terminal" evidence="2">
    <location>
        <begin position="325"/>
        <end position="416"/>
    </location>
</feature>
<keyword evidence="1" id="KW-1133">Transmembrane helix</keyword>
<evidence type="ECO:0000313" key="3">
    <source>
        <dbReference type="EMBL" id="RVW57481.1"/>
    </source>
</evidence>
<dbReference type="Proteomes" id="UP000288805">
    <property type="component" value="Unassembled WGS sequence"/>
</dbReference>
<evidence type="ECO:0000256" key="1">
    <source>
        <dbReference type="SAM" id="Phobius"/>
    </source>
</evidence>
<sequence>MVFLYRRVSDNYALVVRVLWEIVFVLFGIQWVFPETVKDMLFSWRGSFVGKKRKKGVYWRGVLFTHRFSRVARVQLRVDSAGTWVLFVDVQKTAFLWFDLFLRISNVRKITLVSEFQVYVEKGHCKTPAMVPHFHGKGIIAGWATLAEKLRSLEVVSSVEARNLFTPVVSLCMKGCNVPTKPVKRMFADVAKLKLGRVGEAIWLQLGGREGGVRIAKLGEAGRLRKGVHAKEVWVTVVGLSLHLWSREVFKKLGNCCGVFVAMDEDTAHFSQLQWAKVLVKADGRVLPNLLQVVDDLTCFAIQLWYCLGSHRNHFDFVLDTGLMEISLLKRLLNKISSFFLLSSHDNIDSEPVRKYYQKIEEILKLLKPILSTIIDSEIASDELLNKAFEELGRSVDDLQELFENCHPLMSKVYFVSLNYVTTIVPEF</sequence>
<evidence type="ECO:0000259" key="2">
    <source>
        <dbReference type="Pfam" id="PF25240"/>
    </source>
</evidence>
<protein>
    <submittedName>
        <fullName evidence="3">U-box domain-containing protein 2</fullName>
    </submittedName>
</protein>
<dbReference type="EMBL" id="QGNW01001055">
    <property type="protein sequence ID" value="RVW57481.1"/>
    <property type="molecule type" value="Genomic_DNA"/>
</dbReference>
<keyword evidence="1" id="KW-0472">Membrane</keyword>
<dbReference type="InterPro" id="IPR057314">
    <property type="entry name" value="PUB2-4-like_N"/>
</dbReference>
<dbReference type="PANTHER" id="PTHR34427:SF5">
    <property type="entry name" value="DUF4283 DOMAIN-CONTAINING PROTEIN"/>
    <property type="match status" value="1"/>
</dbReference>
<accession>A0A438FBY2</accession>
<organism evidence="3 4">
    <name type="scientific">Vitis vinifera</name>
    <name type="common">Grape</name>
    <dbReference type="NCBI Taxonomy" id="29760"/>
    <lineage>
        <taxon>Eukaryota</taxon>
        <taxon>Viridiplantae</taxon>
        <taxon>Streptophyta</taxon>
        <taxon>Embryophyta</taxon>
        <taxon>Tracheophyta</taxon>
        <taxon>Spermatophyta</taxon>
        <taxon>Magnoliopsida</taxon>
        <taxon>eudicotyledons</taxon>
        <taxon>Gunneridae</taxon>
        <taxon>Pentapetalae</taxon>
        <taxon>rosids</taxon>
        <taxon>Vitales</taxon>
        <taxon>Vitaceae</taxon>
        <taxon>Viteae</taxon>
        <taxon>Vitis</taxon>
    </lineage>
</organism>
<dbReference type="AlphaFoldDB" id="A0A438FBY2"/>
<dbReference type="PANTHER" id="PTHR34427">
    <property type="entry name" value="DUF4283 DOMAIN PROTEIN"/>
    <property type="match status" value="1"/>
</dbReference>